<organism evidence="1">
    <name type="scientific">hydrothermal vent metagenome</name>
    <dbReference type="NCBI Taxonomy" id="652676"/>
    <lineage>
        <taxon>unclassified sequences</taxon>
        <taxon>metagenomes</taxon>
        <taxon>ecological metagenomes</taxon>
    </lineage>
</organism>
<name>A0A3B0UF75_9ZZZZ</name>
<dbReference type="EMBL" id="UOET01000391">
    <property type="protein sequence ID" value="VAW29635.1"/>
    <property type="molecule type" value="Genomic_DNA"/>
</dbReference>
<sequence length="406" mass="45288">MKKLFIILIAMLFSTAMWAQQFEAPQIDAKPFTKIKVHVGGDFAMQFQALNQHADSTLVPIGKGINLPTANMSIGAYLAPGIRVNLTVYLSSRHHLDTWVKGGYLLIDRLPFKGTEGFMKYLTLKVGDMGLNYGDAHFFRSDNGNIIRNPFVGNLIMDGWTTAPAAELLFRNNGFYLMGGITTGSLKQSLVGYSAYTHKYSTYNTLDQLAFYWKAGFDKTFSNDIRLRVSLSGYHSSKNNFGTLYFGERTGTRFYLVMIPQTNSASDVDISENPFTGRWGPGFTDKDNSYMLNVFAKIKGFELFGTLESAKGTTAFGGANFNFSQYALNAQYYFGKDQSFYIGGKINGVTNHQGQKVSRFEGGLGWLFTKNIIIKADYVKQTYTNFSQYGNNAGFNGLMFEAAISF</sequence>
<dbReference type="Gene3D" id="2.40.160.10">
    <property type="entry name" value="Porin"/>
    <property type="match status" value="1"/>
</dbReference>
<dbReference type="InterPro" id="IPR023614">
    <property type="entry name" value="Porin_dom_sf"/>
</dbReference>
<gene>
    <name evidence="1" type="ORF">MNBD_BACTEROID07-1852</name>
</gene>
<evidence type="ECO:0000313" key="1">
    <source>
        <dbReference type="EMBL" id="VAW29635.1"/>
    </source>
</evidence>
<accession>A0A3B0UF75</accession>
<proteinExistence type="predicted"/>
<dbReference type="AlphaFoldDB" id="A0A3B0UF75"/>
<evidence type="ECO:0008006" key="2">
    <source>
        <dbReference type="Google" id="ProtNLM"/>
    </source>
</evidence>
<protein>
    <recommendedName>
        <fullName evidence="2">FmdC</fullName>
    </recommendedName>
</protein>
<reference evidence="1" key="1">
    <citation type="submission" date="2018-06" db="EMBL/GenBank/DDBJ databases">
        <authorList>
            <person name="Zhirakovskaya E."/>
        </authorList>
    </citation>
    <scope>NUCLEOTIDE SEQUENCE</scope>
</reference>